<accession>A0A6P6U8H9</accession>
<evidence type="ECO:0000256" key="2">
    <source>
        <dbReference type="ARBA" id="ARBA00005982"/>
    </source>
</evidence>
<feature type="transmembrane region" description="Helical" evidence="7">
    <location>
        <begin position="476"/>
        <end position="495"/>
    </location>
</feature>
<feature type="transmembrane region" description="Helical" evidence="7">
    <location>
        <begin position="92"/>
        <end position="115"/>
    </location>
</feature>
<feature type="transmembrane region" description="Helical" evidence="7">
    <location>
        <begin position="205"/>
        <end position="225"/>
    </location>
</feature>
<dbReference type="CDD" id="cd17416">
    <property type="entry name" value="MFS_NPF1_2"/>
    <property type="match status" value="1"/>
</dbReference>
<dbReference type="GO" id="GO:0022857">
    <property type="term" value="F:transmembrane transporter activity"/>
    <property type="evidence" value="ECO:0007669"/>
    <property type="project" value="InterPro"/>
</dbReference>
<evidence type="ECO:0000256" key="1">
    <source>
        <dbReference type="ARBA" id="ARBA00004141"/>
    </source>
</evidence>
<dbReference type="PANTHER" id="PTHR11654">
    <property type="entry name" value="OLIGOPEPTIDE TRANSPORTER-RELATED"/>
    <property type="match status" value="1"/>
</dbReference>
<dbReference type="AlphaFoldDB" id="A0A6P6U8H9"/>
<dbReference type="InterPro" id="IPR018456">
    <property type="entry name" value="PTR2_symporter_CS"/>
</dbReference>
<proteinExistence type="inferred from homology"/>
<comment type="similarity">
    <text evidence="2">Belongs to the major facilitator superfamily. Proton-dependent oligopeptide transporter (POT/PTR) (TC 2.A.17) family.</text>
</comment>
<feature type="transmembrane region" description="Helical" evidence="7">
    <location>
        <begin position="176"/>
        <end position="199"/>
    </location>
</feature>
<evidence type="ECO:0000256" key="6">
    <source>
        <dbReference type="ARBA" id="ARBA00044504"/>
    </source>
</evidence>
<gene>
    <name evidence="9" type="primary">LOC113708581</name>
</gene>
<evidence type="ECO:0000256" key="5">
    <source>
        <dbReference type="ARBA" id="ARBA00023136"/>
    </source>
</evidence>
<dbReference type="RefSeq" id="XP_027086873.1">
    <property type="nucleotide sequence ID" value="XM_027231072.2"/>
</dbReference>
<name>A0A6P6U8H9_COFAR</name>
<evidence type="ECO:0000256" key="3">
    <source>
        <dbReference type="ARBA" id="ARBA00022692"/>
    </source>
</evidence>
<feature type="transmembrane region" description="Helical" evidence="7">
    <location>
        <begin position="361"/>
        <end position="383"/>
    </location>
</feature>
<keyword evidence="4 7" id="KW-1133">Transmembrane helix</keyword>
<dbReference type="Gene3D" id="1.20.1250.20">
    <property type="entry name" value="MFS general substrate transporter like domains"/>
    <property type="match status" value="1"/>
</dbReference>
<feature type="transmembrane region" description="Helical" evidence="7">
    <location>
        <begin position="135"/>
        <end position="155"/>
    </location>
</feature>
<comment type="similarity">
    <text evidence="6">Belongs to the major facilitator superfamily. Phosphate:H(+) symporter (TC 2.A.1.9) family.</text>
</comment>
<evidence type="ECO:0000313" key="9">
    <source>
        <dbReference type="RefSeq" id="XP_027086873.1"/>
    </source>
</evidence>
<feature type="transmembrane region" description="Helical" evidence="7">
    <location>
        <begin position="65"/>
        <end position="85"/>
    </location>
</feature>
<dbReference type="Proteomes" id="UP001652660">
    <property type="component" value="Chromosome 1e"/>
</dbReference>
<keyword evidence="3 7" id="KW-0812">Transmembrane</keyword>
<evidence type="ECO:0000256" key="4">
    <source>
        <dbReference type="ARBA" id="ARBA00022989"/>
    </source>
</evidence>
<feature type="transmembrane region" description="Helical" evidence="7">
    <location>
        <begin position="442"/>
        <end position="464"/>
    </location>
</feature>
<feature type="transmembrane region" description="Helical" evidence="7">
    <location>
        <begin position="29"/>
        <end position="53"/>
    </location>
</feature>
<dbReference type="GO" id="GO:0006857">
    <property type="term" value="P:oligopeptide transport"/>
    <property type="evidence" value="ECO:0007669"/>
    <property type="project" value="InterPro"/>
</dbReference>
<feature type="transmembrane region" description="Helical" evidence="7">
    <location>
        <begin position="322"/>
        <end position="341"/>
    </location>
</feature>
<evidence type="ECO:0000256" key="7">
    <source>
        <dbReference type="SAM" id="Phobius"/>
    </source>
</evidence>
<comment type="subcellular location">
    <subcellularLocation>
        <location evidence="1">Membrane</location>
        <topology evidence="1">Multi-pass membrane protein</topology>
    </subcellularLocation>
</comment>
<keyword evidence="8" id="KW-1185">Reference proteome</keyword>
<dbReference type="GeneID" id="113708581"/>
<dbReference type="InterPro" id="IPR000109">
    <property type="entry name" value="POT_fam"/>
</dbReference>
<dbReference type="InterPro" id="IPR036259">
    <property type="entry name" value="MFS_trans_sf"/>
</dbReference>
<dbReference type="SUPFAM" id="SSF103473">
    <property type="entry name" value="MFS general substrate transporter"/>
    <property type="match status" value="1"/>
</dbReference>
<organism evidence="8 9">
    <name type="scientific">Coffea arabica</name>
    <name type="common">Arabian coffee</name>
    <dbReference type="NCBI Taxonomy" id="13443"/>
    <lineage>
        <taxon>Eukaryota</taxon>
        <taxon>Viridiplantae</taxon>
        <taxon>Streptophyta</taxon>
        <taxon>Embryophyta</taxon>
        <taxon>Tracheophyta</taxon>
        <taxon>Spermatophyta</taxon>
        <taxon>Magnoliopsida</taxon>
        <taxon>eudicotyledons</taxon>
        <taxon>Gunneridae</taxon>
        <taxon>Pentapetalae</taxon>
        <taxon>asterids</taxon>
        <taxon>lamiids</taxon>
        <taxon>Gentianales</taxon>
        <taxon>Rubiaceae</taxon>
        <taxon>Ixoroideae</taxon>
        <taxon>Gardenieae complex</taxon>
        <taxon>Bertiereae - Coffeeae clade</taxon>
        <taxon>Coffeeae</taxon>
        <taxon>Coffea</taxon>
    </lineage>
</organism>
<dbReference type="Pfam" id="PF00854">
    <property type="entry name" value="PTR2"/>
    <property type="match status" value="1"/>
</dbReference>
<dbReference type="PROSITE" id="PS01022">
    <property type="entry name" value="PTR2_1"/>
    <property type="match status" value="1"/>
</dbReference>
<keyword evidence="5 7" id="KW-0472">Membrane</keyword>
<reference evidence="9" key="2">
    <citation type="submission" date="2025-08" db="UniProtKB">
        <authorList>
            <consortium name="RefSeq"/>
        </authorList>
    </citation>
    <scope>IDENTIFICATION</scope>
    <source>
        <tissue evidence="9">Leaves</tissue>
    </source>
</reference>
<evidence type="ECO:0000313" key="8">
    <source>
        <dbReference type="Proteomes" id="UP001652660"/>
    </source>
</evidence>
<dbReference type="GO" id="GO:0016020">
    <property type="term" value="C:membrane"/>
    <property type="evidence" value="ECO:0007669"/>
    <property type="project" value="UniProtKB-SubCell"/>
</dbReference>
<dbReference type="OrthoDB" id="8904098at2759"/>
<sequence length="556" mass="61117">MDRISSSAEGEAQLPTCNRRQGGWITFPFFIATMGSLMLAGGGWMSNLVVYLIDKFNIKSIDATQIINVINGSTSLFPVVGAILADSFLGCYTVIWISAFVSLLGIILLVLTATVDSMKPQPCHLNASSFCTPPSTLQYAVLYTALTLGCIGAGGTRFTLGTMGADQFTEPREQGVYFNWYFFTMYTSAVTASTAIVLVEDSVSWAWGFGICVVANILGLALFLVGSPFYRYVKPEGSPFTALARVIVATIRKWKGPLSPNSDDYYYGPGGEFKTELATPAESLRFLNRAALRSEGDINPDGSIAKIWNLCTIQEVEDLKSLIRIFPLWSSSIFLSTPIGIQLSLTTLQALIVDRHLGPHFQVPVGSVLVVALISTSICLSFFDKFLWPTWKKLIGRPPKPLQRIGVGHVLNISAMAISAMVEAKRLKMAKSHQNMSVLWLMPQLVMVGVGEAFHFPGQVGFYYQEFPTSLKTISTAMVSLLIAVAFYLSTALIHSVRKTTGWLPDNINNGRLDYVYWMLVVIGVLNFGYYILCARLYKHPRAETQEDDNSVGSPK</sequence>
<feature type="transmembrane region" description="Helical" evidence="7">
    <location>
        <begin position="515"/>
        <end position="533"/>
    </location>
</feature>
<reference evidence="8" key="1">
    <citation type="journal article" date="2025" name="Foods">
        <title>Unveiling the Microbial Signatures of Arabica Coffee Cherries: Insights into Ripeness Specific Diversity, Functional Traits, and Implications for Quality and Safety.</title>
        <authorList>
            <consortium name="RefSeq"/>
            <person name="Tenea G.N."/>
            <person name="Cifuentes V."/>
            <person name="Reyes P."/>
            <person name="Cevallos-Vallejos M."/>
        </authorList>
    </citation>
    <scope>NUCLEOTIDE SEQUENCE [LARGE SCALE GENOMIC DNA]</scope>
</reference>
<protein>
    <submittedName>
        <fullName evidence="9">Protein NRT1/ PTR FAMILY 2.6</fullName>
    </submittedName>
</protein>